<gene>
    <name evidence="1" type="ORF">KQX54_017188</name>
</gene>
<keyword evidence="2" id="KW-1185">Reference proteome</keyword>
<proteinExistence type="predicted"/>
<comment type="caution">
    <text evidence="1">The sequence shown here is derived from an EMBL/GenBank/DDBJ whole genome shotgun (WGS) entry which is preliminary data.</text>
</comment>
<sequence>MGIGTRYSYSLGMGDSRNCKDYAFSNEKDDNGTGICDVLSTGPEHSCKTCTASNTNWLYQCFPEKLADTFRCDAALPKDDCSVKIDFASGNQSCSELR</sequence>
<accession>A0AAV7I7C3</accession>
<reference evidence="1 2" key="1">
    <citation type="journal article" date="2021" name="J. Hered.">
        <title>A chromosome-level genome assembly of the parasitoid wasp, Cotesia glomerata (Hymenoptera: Braconidae).</title>
        <authorList>
            <person name="Pinto B.J."/>
            <person name="Weis J.J."/>
            <person name="Gamble T."/>
            <person name="Ode P.J."/>
            <person name="Paul R."/>
            <person name="Zaspel J.M."/>
        </authorList>
    </citation>
    <scope>NUCLEOTIDE SEQUENCE [LARGE SCALE GENOMIC DNA]</scope>
    <source>
        <strain evidence="1">CgM1</strain>
    </source>
</reference>
<evidence type="ECO:0000313" key="1">
    <source>
        <dbReference type="EMBL" id="KAH0547129.1"/>
    </source>
</evidence>
<protein>
    <submittedName>
        <fullName evidence="1">Uncharacterized protein</fullName>
    </submittedName>
</protein>
<dbReference type="AlphaFoldDB" id="A0AAV7I7C3"/>
<name>A0AAV7I7C3_COTGL</name>
<evidence type="ECO:0000313" key="2">
    <source>
        <dbReference type="Proteomes" id="UP000826195"/>
    </source>
</evidence>
<organism evidence="1 2">
    <name type="scientific">Cotesia glomerata</name>
    <name type="common">Lepidopteran parasitic wasp</name>
    <name type="synonym">Apanteles glomeratus</name>
    <dbReference type="NCBI Taxonomy" id="32391"/>
    <lineage>
        <taxon>Eukaryota</taxon>
        <taxon>Metazoa</taxon>
        <taxon>Ecdysozoa</taxon>
        <taxon>Arthropoda</taxon>
        <taxon>Hexapoda</taxon>
        <taxon>Insecta</taxon>
        <taxon>Pterygota</taxon>
        <taxon>Neoptera</taxon>
        <taxon>Endopterygota</taxon>
        <taxon>Hymenoptera</taxon>
        <taxon>Apocrita</taxon>
        <taxon>Ichneumonoidea</taxon>
        <taxon>Braconidae</taxon>
        <taxon>Microgastrinae</taxon>
        <taxon>Cotesia</taxon>
    </lineage>
</organism>
<dbReference type="Proteomes" id="UP000826195">
    <property type="component" value="Unassembled WGS sequence"/>
</dbReference>
<dbReference type="EMBL" id="JAHXZJ010002237">
    <property type="protein sequence ID" value="KAH0547129.1"/>
    <property type="molecule type" value="Genomic_DNA"/>
</dbReference>